<protein>
    <submittedName>
        <fullName evidence="1">Uncharacterized protein</fullName>
    </submittedName>
</protein>
<sequence>MDDTPLPHKVEDCLRDLAVGDDTARERIMELCQERLRHLTQRMLRGFPSVKRW</sequence>
<name>A0A383A0A4_9ZZZZ</name>
<gene>
    <name evidence="1" type="ORF">METZ01_LOCUS453844</name>
</gene>
<feature type="non-terminal residue" evidence="1">
    <location>
        <position position="53"/>
    </location>
</feature>
<organism evidence="1">
    <name type="scientific">marine metagenome</name>
    <dbReference type="NCBI Taxonomy" id="408172"/>
    <lineage>
        <taxon>unclassified sequences</taxon>
        <taxon>metagenomes</taxon>
        <taxon>ecological metagenomes</taxon>
    </lineage>
</organism>
<dbReference type="EMBL" id="UINC01187986">
    <property type="protein sequence ID" value="SVE00990.1"/>
    <property type="molecule type" value="Genomic_DNA"/>
</dbReference>
<proteinExistence type="predicted"/>
<dbReference type="AlphaFoldDB" id="A0A383A0A4"/>
<evidence type="ECO:0000313" key="1">
    <source>
        <dbReference type="EMBL" id="SVE00990.1"/>
    </source>
</evidence>
<accession>A0A383A0A4</accession>
<reference evidence="1" key="1">
    <citation type="submission" date="2018-05" db="EMBL/GenBank/DDBJ databases">
        <authorList>
            <person name="Lanie J.A."/>
            <person name="Ng W.-L."/>
            <person name="Kazmierczak K.M."/>
            <person name="Andrzejewski T.M."/>
            <person name="Davidsen T.M."/>
            <person name="Wayne K.J."/>
            <person name="Tettelin H."/>
            <person name="Glass J.I."/>
            <person name="Rusch D."/>
            <person name="Podicherti R."/>
            <person name="Tsui H.-C.T."/>
            <person name="Winkler M.E."/>
        </authorList>
    </citation>
    <scope>NUCLEOTIDE SEQUENCE</scope>
</reference>